<keyword evidence="2" id="KW-0963">Cytoplasm</keyword>
<comment type="subcellular location">
    <subcellularLocation>
        <location evidence="1">Cytoplasm</location>
        <location evidence="1">Cytoskeleton</location>
    </subcellularLocation>
</comment>
<evidence type="ECO:0000313" key="18">
    <source>
        <dbReference type="Proteomes" id="UP000054988"/>
    </source>
</evidence>
<feature type="compositionally biased region" description="Acidic residues" evidence="15">
    <location>
        <begin position="1066"/>
        <end position="1078"/>
    </location>
</feature>
<keyword evidence="4" id="KW-0493">Microtubule</keyword>
<dbReference type="eggNOG" id="KOG0243">
    <property type="taxonomic scope" value="Eukaryota"/>
</dbReference>
<feature type="region of interest" description="Disordered" evidence="15">
    <location>
        <begin position="1000"/>
        <end position="1023"/>
    </location>
</feature>
<keyword evidence="5 13" id="KW-0547">Nucleotide-binding</keyword>
<feature type="compositionally biased region" description="Polar residues" evidence="15">
    <location>
        <begin position="1"/>
        <end position="14"/>
    </location>
</feature>
<feature type="region of interest" description="Disordered" evidence="15">
    <location>
        <begin position="1"/>
        <end position="61"/>
    </location>
</feature>
<feature type="compositionally biased region" description="Polar residues" evidence="15">
    <location>
        <begin position="1125"/>
        <end position="1135"/>
    </location>
</feature>
<evidence type="ECO:0000256" key="3">
    <source>
        <dbReference type="ARBA" id="ARBA00022618"/>
    </source>
</evidence>
<keyword evidence="9 13" id="KW-0505">Motor protein</keyword>
<dbReference type="AlphaFoldDB" id="A0A0W0F9A8"/>
<dbReference type="SUPFAM" id="SSF52540">
    <property type="entry name" value="P-loop containing nucleoside triphosphate hydrolases"/>
    <property type="match status" value="1"/>
</dbReference>
<evidence type="ECO:0000256" key="5">
    <source>
        <dbReference type="ARBA" id="ARBA00022741"/>
    </source>
</evidence>
<dbReference type="InterPro" id="IPR001752">
    <property type="entry name" value="Kinesin_motor_dom"/>
</dbReference>
<keyword evidence="3" id="KW-0132">Cell division</keyword>
<keyword evidence="6" id="KW-0498">Mitosis</keyword>
<dbReference type="InterPro" id="IPR047149">
    <property type="entry name" value="KIF11-like"/>
</dbReference>
<dbReference type="PANTHER" id="PTHR47970">
    <property type="entry name" value="KINESIN-LIKE PROTEIN KIF11"/>
    <property type="match status" value="1"/>
</dbReference>
<dbReference type="GO" id="GO:0005524">
    <property type="term" value="F:ATP binding"/>
    <property type="evidence" value="ECO:0007669"/>
    <property type="project" value="UniProtKB-UniRule"/>
</dbReference>
<evidence type="ECO:0000256" key="12">
    <source>
        <dbReference type="ARBA" id="ARBA00034704"/>
    </source>
</evidence>
<evidence type="ECO:0000256" key="2">
    <source>
        <dbReference type="ARBA" id="ARBA00022490"/>
    </source>
</evidence>
<dbReference type="GO" id="GO:0005634">
    <property type="term" value="C:nucleus"/>
    <property type="evidence" value="ECO:0007669"/>
    <property type="project" value="TreeGrafter"/>
</dbReference>
<feature type="compositionally biased region" description="Polar residues" evidence="15">
    <location>
        <begin position="43"/>
        <end position="56"/>
    </location>
</feature>
<dbReference type="Proteomes" id="UP000054988">
    <property type="component" value="Unassembled WGS sequence"/>
</dbReference>
<evidence type="ECO:0000256" key="8">
    <source>
        <dbReference type="ARBA" id="ARBA00023054"/>
    </source>
</evidence>
<dbReference type="Gene3D" id="3.40.850.10">
    <property type="entry name" value="Kinesin motor domain"/>
    <property type="match status" value="1"/>
</dbReference>
<dbReference type="PRINTS" id="PR00380">
    <property type="entry name" value="KINESINHEAVY"/>
</dbReference>
<dbReference type="PROSITE" id="PS50067">
    <property type="entry name" value="KINESIN_MOTOR_2"/>
    <property type="match status" value="1"/>
</dbReference>
<keyword evidence="8 14" id="KW-0175">Coiled coil</keyword>
<dbReference type="PANTHER" id="PTHR47970:SF12">
    <property type="entry name" value="KINESIN FAMILY MEMBER 11"/>
    <property type="match status" value="1"/>
</dbReference>
<dbReference type="GO" id="GO:0007018">
    <property type="term" value="P:microtubule-based movement"/>
    <property type="evidence" value="ECO:0007669"/>
    <property type="project" value="InterPro"/>
</dbReference>
<dbReference type="GO" id="GO:0072686">
    <property type="term" value="C:mitotic spindle"/>
    <property type="evidence" value="ECO:0007669"/>
    <property type="project" value="TreeGrafter"/>
</dbReference>
<dbReference type="SMART" id="SM00129">
    <property type="entry name" value="KISc"/>
    <property type="match status" value="1"/>
</dbReference>
<evidence type="ECO:0000256" key="7">
    <source>
        <dbReference type="ARBA" id="ARBA00022840"/>
    </source>
</evidence>
<dbReference type="GO" id="GO:0000073">
    <property type="term" value="P:initial mitotic spindle pole body separation"/>
    <property type="evidence" value="ECO:0007669"/>
    <property type="project" value="UniProtKB-ARBA"/>
</dbReference>
<dbReference type="InterPro" id="IPR047241">
    <property type="entry name" value="KIF11-like_kin_motor_dom"/>
</dbReference>
<evidence type="ECO:0000256" key="10">
    <source>
        <dbReference type="ARBA" id="ARBA00023212"/>
    </source>
</evidence>
<dbReference type="PROSITE" id="PS00411">
    <property type="entry name" value="KINESIN_MOTOR_1"/>
    <property type="match status" value="1"/>
</dbReference>
<dbReference type="EMBL" id="LATX01002203">
    <property type="protein sequence ID" value="KTB32876.1"/>
    <property type="molecule type" value="Genomic_DNA"/>
</dbReference>
<dbReference type="GO" id="GO:0008017">
    <property type="term" value="F:microtubule binding"/>
    <property type="evidence" value="ECO:0007669"/>
    <property type="project" value="InterPro"/>
</dbReference>
<dbReference type="CDD" id="cd01364">
    <property type="entry name" value="KISc_BimC_Eg5"/>
    <property type="match status" value="1"/>
</dbReference>
<feature type="compositionally biased region" description="Low complexity" evidence="15">
    <location>
        <begin position="1105"/>
        <end position="1116"/>
    </location>
</feature>
<dbReference type="InterPro" id="IPR036961">
    <property type="entry name" value="Kinesin_motor_dom_sf"/>
</dbReference>
<sequence length="1159" mass="128057">MASRRPTSSRSVSNPKAMAPPPPPQRSRSVMSKSGSSTRSAEDQPQASAATMTRSAQKNEEAETNIKVVIRCRRRSEREIQDNSPIIVSSNGAKSNQVSIETTAPVSTLGIVTLPPTRTYPFDFVFGPEADQSLVYHEVVNPMLEQVLEGYNCTLFAYGQTGTGKTYTMHGDLTPTPMGNPSAHAGMIPRVLFRLFHQLEKNKIDFSVKVSYIELYNEELRDLLAPELAAPIGSTQPMGHGKDSAKNDGGLKIFEDANKRGVFIQGVEEVPVKNCTDALALLTKGSHRRQIAATKFNDHSSRSHSIFTLTIHTKECGIAGEDLLKIGKFNLVDLAGSENIGRSGAENKRAREAGMINQSLLTLGRVINALVDKSPHVPYRESKLTRLLQDSLGGHTRTCIIATISPARSNLEETLSTLDYAMHAKSIRNKPELNQRMSRNSLLKEYISEIERLKADLLAAREKNGIFFSEETWAQLSAEQELKQTELEEAKRQVEIVESQMRNIREEFEQSIGLLMKRDAELKETKDKLKSTEEDLVETGIELKGVKVALEEEVVVRQAFQKSEVNLDAVAIDLKSVAQNSIQDVAALFDKLQRKTHVLDSNSKAVVLHGNTITSAIEILSAKLNDFADSCSDRVAKLRQDTQQFEAKEVEAVAASVTRIQKQLQDVQNSLQSIRTHDSTEAEALENVQALIKETYSTFHNDFGRWGEATRKMNAHVHEQLEATVTGAFFDFESTLKAVQSLLETVLVGAMKFVESEREAVLHAHSIVNDAAQAEITRLREQNEALLHLVEQQRNEAAKSKDVLIERISGMLGEYVDSRDRDLRGALAPFTRSNETAVDFMGVFSEQHKGITTGMKSEGIKIAKTLEKAKEQSKNIADDSTGKIQMNHTNVKTTLSGAKRKLSEAVESHSRDVQERALALSTSSTEAFARYTRAKRSRLDDTQAMATSLQSESKSLHRGLTTISKNVKAYSEKATSYANGLEDLTERYRTATDEIVSSAQVASSSLAREATNEDLPTGSTPRKRNWQYVDKWDLTKSRDVLLKEWRSQGASSVNSDTFLGEHVPLPDDDPEVIPEEDAAIQAAISKPTSPEPSPQEPVFPSVLQSSTSSSSTCTPSPETPPIQLPTRNAKTSSKAASRLAPLTDTRNVYTTRGSKRNPR</sequence>
<comment type="similarity">
    <text evidence="12">Belongs to the TRAFAC class myosin-kinesin ATPase superfamily. Kinesin family. KIN-5/BimC subfamily.</text>
</comment>
<evidence type="ECO:0000256" key="9">
    <source>
        <dbReference type="ARBA" id="ARBA00023175"/>
    </source>
</evidence>
<evidence type="ECO:0000256" key="11">
    <source>
        <dbReference type="ARBA" id="ARBA00023306"/>
    </source>
</evidence>
<evidence type="ECO:0000256" key="13">
    <source>
        <dbReference type="PROSITE-ProRule" id="PRU00283"/>
    </source>
</evidence>
<keyword evidence="10" id="KW-0206">Cytoskeleton</keyword>
<gene>
    <name evidence="17" type="ORF">WG66_14679</name>
</gene>
<protein>
    <recommendedName>
        <fullName evidence="16">Kinesin motor domain-containing protein</fullName>
    </recommendedName>
</protein>
<evidence type="ECO:0000256" key="15">
    <source>
        <dbReference type="SAM" id="MobiDB-lite"/>
    </source>
</evidence>
<evidence type="ECO:0000256" key="4">
    <source>
        <dbReference type="ARBA" id="ARBA00022701"/>
    </source>
</evidence>
<comment type="caution">
    <text evidence="17">The sequence shown here is derived from an EMBL/GenBank/DDBJ whole genome shotgun (WGS) entry which is preliminary data.</text>
</comment>
<dbReference type="GO" id="GO:0005876">
    <property type="term" value="C:spindle microtubule"/>
    <property type="evidence" value="ECO:0007669"/>
    <property type="project" value="TreeGrafter"/>
</dbReference>
<organism evidence="17 18">
    <name type="scientific">Moniliophthora roreri</name>
    <name type="common">Frosty pod rot fungus</name>
    <name type="synonym">Monilia roreri</name>
    <dbReference type="NCBI Taxonomy" id="221103"/>
    <lineage>
        <taxon>Eukaryota</taxon>
        <taxon>Fungi</taxon>
        <taxon>Dikarya</taxon>
        <taxon>Basidiomycota</taxon>
        <taxon>Agaricomycotina</taxon>
        <taxon>Agaricomycetes</taxon>
        <taxon>Agaricomycetidae</taxon>
        <taxon>Agaricales</taxon>
        <taxon>Marasmiineae</taxon>
        <taxon>Marasmiaceae</taxon>
        <taxon>Moniliophthora</taxon>
    </lineage>
</organism>
<feature type="region of interest" description="Disordered" evidence="15">
    <location>
        <begin position="1051"/>
        <end position="1159"/>
    </location>
</feature>
<dbReference type="InterPro" id="IPR027417">
    <property type="entry name" value="P-loop_NTPase"/>
</dbReference>
<evidence type="ECO:0000256" key="1">
    <source>
        <dbReference type="ARBA" id="ARBA00004245"/>
    </source>
</evidence>
<dbReference type="Pfam" id="PF00225">
    <property type="entry name" value="Kinesin"/>
    <property type="match status" value="1"/>
</dbReference>
<dbReference type="FunFam" id="3.40.850.10:FF:000051">
    <property type="entry name" value="Kinesin-like protein bimC"/>
    <property type="match status" value="1"/>
</dbReference>
<dbReference type="GO" id="GO:0008574">
    <property type="term" value="F:plus-end-directed microtubule motor activity"/>
    <property type="evidence" value="ECO:0007669"/>
    <property type="project" value="TreeGrafter"/>
</dbReference>
<reference evidence="17 18" key="1">
    <citation type="submission" date="2015-12" db="EMBL/GenBank/DDBJ databases">
        <title>Draft genome sequence of Moniliophthora roreri, the causal agent of frosty pod rot of cacao.</title>
        <authorList>
            <person name="Aime M.C."/>
            <person name="Diaz-Valderrama J.R."/>
            <person name="Kijpornyongpan T."/>
            <person name="Phillips-Mora W."/>
        </authorList>
    </citation>
    <scope>NUCLEOTIDE SEQUENCE [LARGE SCALE GENOMIC DNA]</scope>
    <source>
        <strain evidence="17 18">MCA 2952</strain>
    </source>
</reference>
<keyword evidence="7 13" id="KW-0067">ATP-binding</keyword>
<feature type="binding site" evidence="13">
    <location>
        <begin position="159"/>
        <end position="166"/>
    </location>
    <ligand>
        <name>ATP</name>
        <dbReference type="ChEBI" id="CHEBI:30616"/>
    </ligand>
</feature>
<dbReference type="InterPro" id="IPR019821">
    <property type="entry name" value="Kinesin_motor_CS"/>
</dbReference>
<feature type="compositionally biased region" description="Low complexity" evidence="15">
    <location>
        <begin position="26"/>
        <end position="39"/>
    </location>
</feature>
<feature type="domain" description="Kinesin motor" evidence="16">
    <location>
        <begin position="65"/>
        <end position="427"/>
    </location>
</feature>
<evidence type="ECO:0000259" key="16">
    <source>
        <dbReference type="PROSITE" id="PS50067"/>
    </source>
</evidence>
<proteinExistence type="inferred from homology"/>
<feature type="coiled-coil region" evidence="14">
    <location>
        <begin position="769"/>
        <end position="796"/>
    </location>
</feature>
<evidence type="ECO:0000256" key="14">
    <source>
        <dbReference type="SAM" id="Coils"/>
    </source>
</evidence>
<evidence type="ECO:0000313" key="17">
    <source>
        <dbReference type="EMBL" id="KTB32876.1"/>
    </source>
</evidence>
<evidence type="ECO:0000256" key="6">
    <source>
        <dbReference type="ARBA" id="ARBA00022776"/>
    </source>
</evidence>
<accession>A0A0W0F9A8</accession>
<keyword evidence="11" id="KW-0131">Cell cycle</keyword>
<name>A0A0W0F9A8_MONRR</name>
<feature type="coiled-coil region" evidence="14">
    <location>
        <begin position="443"/>
        <end position="542"/>
    </location>
</feature>
<dbReference type="GO" id="GO:0051301">
    <property type="term" value="P:cell division"/>
    <property type="evidence" value="ECO:0007669"/>
    <property type="project" value="UniProtKB-KW"/>
</dbReference>